<accession>A0A5C1AB29</accession>
<dbReference type="InterPro" id="IPR051159">
    <property type="entry name" value="Hexapeptide_acetyltransf"/>
</dbReference>
<dbReference type="Proteomes" id="UP000324974">
    <property type="component" value="Chromosome"/>
</dbReference>
<dbReference type="InterPro" id="IPR001451">
    <property type="entry name" value="Hexapep"/>
</dbReference>
<organism evidence="2 3">
    <name type="scientific">Limnoglobus roseus</name>
    <dbReference type="NCBI Taxonomy" id="2598579"/>
    <lineage>
        <taxon>Bacteria</taxon>
        <taxon>Pseudomonadati</taxon>
        <taxon>Planctomycetota</taxon>
        <taxon>Planctomycetia</taxon>
        <taxon>Gemmatales</taxon>
        <taxon>Gemmataceae</taxon>
        <taxon>Limnoglobus</taxon>
    </lineage>
</organism>
<dbReference type="EMBL" id="CP042425">
    <property type="protein sequence ID" value="QEL15427.1"/>
    <property type="molecule type" value="Genomic_DNA"/>
</dbReference>
<proteinExistence type="predicted"/>
<dbReference type="InterPro" id="IPR011004">
    <property type="entry name" value="Trimer_LpxA-like_sf"/>
</dbReference>
<keyword evidence="2" id="KW-0012">Acyltransferase</keyword>
<dbReference type="OrthoDB" id="272049at2"/>
<evidence type="ECO:0000313" key="2">
    <source>
        <dbReference type="EMBL" id="QEL15427.1"/>
    </source>
</evidence>
<protein>
    <submittedName>
        <fullName evidence="2">Acyltransferase</fullName>
    </submittedName>
</protein>
<dbReference type="CDD" id="cd04647">
    <property type="entry name" value="LbH_MAT_like"/>
    <property type="match status" value="1"/>
</dbReference>
<dbReference type="GO" id="GO:0016746">
    <property type="term" value="F:acyltransferase activity"/>
    <property type="evidence" value="ECO:0007669"/>
    <property type="project" value="UniProtKB-KW"/>
</dbReference>
<dbReference type="SUPFAM" id="SSF51161">
    <property type="entry name" value="Trimeric LpxA-like enzymes"/>
    <property type="match status" value="1"/>
</dbReference>
<dbReference type="Pfam" id="PF14602">
    <property type="entry name" value="Hexapep_2"/>
    <property type="match status" value="2"/>
</dbReference>
<evidence type="ECO:0000313" key="3">
    <source>
        <dbReference type="Proteomes" id="UP000324974"/>
    </source>
</evidence>
<dbReference type="KEGG" id="lrs:PX52LOC_02346"/>
<keyword evidence="3" id="KW-1185">Reference proteome</keyword>
<feature type="transmembrane region" description="Helical" evidence="1">
    <location>
        <begin position="7"/>
        <end position="27"/>
    </location>
</feature>
<keyword evidence="1" id="KW-0812">Transmembrane</keyword>
<keyword evidence="1" id="KW-1133">Transmembrane helix</keyword>
<gene>
    <name evidence="2" type="ORF">PX52LOC_02346</name>
</gene>
<name>A0A5C1AB29_9BACT</name>
<reference evidence="3" key="1">
    <citation type="submission" date="2019-08" db="EMBL/GenBank/DDBJ databases">
        <title>Limnoglobus roseus gen. nov., sp. nov., a novel freshwater planctomycete with a giant genome from the family Gemmataceae.</title>
        <authorList>
            <person name="Kulichevskaya I.S."/>
            <person name="Naumoff D.G."/>
            <person name="Miroshnikov K."/>
            <person name="Ivanova A."/>
            <person name="Philippov D.A."/>
            <person name="Hakobyan A."/>
            <person name="Rijpstra I.C."/>
            <person name="Sinninghe Damste J.S."/>
            <person name="Liesack W."/>
            <person name="Dedysh S.N."/>
        </authorList>
    </citation>
    <scope>NUCLEOTIDE SEQUENCE [LARGE SCALE GENOMIC DNA]</scope>
    <source>
        <strain evidence="3">PX52</strain>
    </source>
</reference>
<dbReference type="PANTHER" id="PTHR23416">
    <property type="entry name" value="SIALIC ACID SYNTHASE-RELATED"/>
    <property type="match status" value="1"/>
</dbReference>
<dbReference type="AlphaFoldDB" id="A0A5C1AB29"/>
<keyword evidence="2" id="KW-0808">Transferase</keyword>
<dbReference type="Gene3D" id="2.160.10.10">
    <property type="entry name" value="Hexapeptide repeat proteins"/>
    <property type="match status" value="1"/>
</dbReference>
<sequence length="197" mass="20361">MKSTLKLALHAVAVVVVSPLLLTYFLGSLLLGKNRALEGATQTLALLPGISGTFLRQAFLSVVLTRCHPSAEVCFGTLFSQAGAIIDENVYVGPRCHLGLVHIEKNVLLAAGVHVPSGGQTHAFDDPDVPIKDQGGVRSLVTIGEGAWIGSAAVVMADVGRGSIIAAGAVVTKPIPDNVIAGGVPAKVIRGRFEKPT</sequence>
<dbReference type="RefSeq" id="WP_149110245.1">
    <property type="nucleotide sequence ID" value="NZ_CP042425.1"/>
</dbReference>
<keyword evidence="1" id="KW-0472">Membrane</keyword>
<evidence type="ECO:0000256" key="1">
    <source>
        <dbReference type="SAM" id="Phobius"/>
    </source>
</evidence>